<dbReference type="AlphaFoldDB" id="A0A1C5GIA5"/>
<proteinExistence type="predicted"/>
<gene>
    <name evidence="2" type="ORF">GA0070610_5179</name>
</gene>
<organism evidence="2 3">
    <name type="scientific">Micromonospora echinofusca</name>
    <dbReference type="NCBI Taxonomy" id="47858"/>
    <lineage>
        <taxon>Bacteria</taxon>
        <taxon>Bacillati</taxon>
        <taxon>Actinomycetota</taxon>
        <taxon>Actinomycetes</taxon>
        <taxon>Micromonosporales</taxon>
        <taxon>Micromonosporaceae</taxon>
        <taxon>Micromonospora</taxon>
    </lineage>
</organism>
<accession>A0A1C5GIA5</accession>
<dbReference type="Proteomes" id="UP000198251">
    <property type="component" value="Chromosome I"/>
</dbReference>
<feature type="domain" description="Lantibiotic dehydratase N-terminal" evidence="1">
    <location>
        <begin position="46"/>
        <end position="338"/>
    </location>
</feature>
<name>A0A1C5GIA5_MICEH</name>
<evidence type="ECO:0000313" key="3">
    <source>
        <dbReference type="Proteomes" id="UP000198251"/>
    </source>
</evidence>
<keyword evidence="3" id="KW-1185">Reference proteome</keyword>
<protein>
    <submittedName>
        <fullName evidence="2">Lantibiotic dehydratase, C terminus</fullName>
    </submittedName>
</protein>
<dbReference type="EMBL" id="LT607733">
    <property type="protein sequence ID" value="SCG18826.1"/>
    <property type="molecule type" value="Genomic_DNA"/>
</dbReference>
<evidence type="ECO:0000259" key="1">
    <source>
        <dbReference type="Pfam" id="PF04738"/>
    </source>
</evidence>
<reference evidence="2 3" key="1">
    <citation type="submission" date="2016-06" db="EMBL/GenBank/DDBJ databases">
        <authorList>
            <person name="Kjaerup R.B."/>
            <person name="Dalgaard T.S."/>
            <person name="Juul-Madsen H.R."/>
        </authorList>
    </citation>
    <scope>NUCLEOTIDE SEQUENCE [LARGE SCALE GENOMIC DNA]</scope>
    <source>
        <strain evidence="2 3">DSM 43913</strain>
    </source>
</reference>
<dbReference type="InterPro" id="IPR006827">
    <property type="entry name" value="Lant_deHydtase_N"/>
</dbReference>
<dbReference type="Pfam" id="PF04738">
    <property type="entry name" value="Lant_dehydr_N"/>
    <property type="match status" value="1"/>
</dbReference>
<dbReference type="GeneID" id="95804849"/>
<sequence>MNEPVVLTSDWALWPVAPVRAAGMPFDWLAGFAEDGLAAVRELLAEPDFLAALTWQNPAAAEWARRPGSALTSYRAGVLTRYAQRYCAKNDSIGFFGPVGWATFSGAAGDSLRVTGTAGVRSTSASFELWAVRALAQRWAEDPAIRPHLPVRRVPSVSVHEGRAHRPFQAPLTLEPTQLALLDRLAKAGFTEAELSADERLALARLVADRIVVAEFVLPPGAHPEQELLAHLVKLPETEARDQAVADLTGLIDQLAAAERFVRQPAQLAPVLTAVEQRFAELAGQAAQRTKDEAAAGRTLAYVDCRRDLDAVVPAGLVDQVAEPLGLLLQSARWLTGEVRAAVDERLCEAYAELRNRRETVLLSDLHIAAADVLAGAPGTLIDEIAEDFRLRWSEILRDATGTDPVQLASEDIEALVDRLFPPCEPGWAAARQHSPDLMLATGGGRPLWVLGELHTAMNTLESRFFHTLADEPGQLVELTARDMAGGRIVPSYPYGPQIDSRRYPPLTVHVPDRYLYWAHSTDMGAPDGVSVLPAAGLVVRDRDEGLTAGPRDGRWELPVAEFFGEFLSAITVNRFRIPGPGPRITLDDLVIRRATWAFAADDLPPKVLGARGYRPEVLSAFLTERGLPRHLFAQLPGEPKPFYVDRDAPLLVTNLARSWRRADRGPVVLQEMLPGPDQLWLRDAAGRRYTSEFRMVAVDRRARVLPGLADAGRTENPC</sequence>
<dbReference type="RefSeq" id="WP_089002381.1">
    <property type="nucleotide sequence ID" value="NZ_LT607733.1"/>
</dbReference>
<evidence type="ECO:0000313" key="2">
    <source>
        <dbReference type="EMBL" id="SCG18826.1"/>
    </source>
</evidence>